<accession>A0A6N8U6P4</accession>
<evidence type="ECO:0000256" key="2">
    <source>
        <dbReference type="ARBA" id="ARBA00023125"/>
    </source>
</evidence>
<dbReference type="EMBL" id="WUUQ01000001">
    <property type="protein sequence ID" value="MXQ73195.1"/>
    <property type="molecule type" value="Genomic_DNA"/>
</dbReference>
<dbReference type="InterPro" id="IPR009057">
    <property type="entry name" value="Homeodomain-like_sf"/>
</dbReference>
<dbReference type="GO" id="GO:0003700">
    <property type="term" value="F:DNA-binding transcription factor activity"/>
    <property type="evidence" value="ECO:0007669"/>
    <property type="project" value="InterPro"/>
</dbReference>
<proteinExistence type="predicted"/>
<evidence type="ECO:0000313" key="6">
    <source>
        <dbReference type="Proteomes" id="UP000434036"/>
    </source>
</evidence>
<organism evidence="5 6">
    <name type="scientific">Copranaerobaculum intestinale</name>
    <dbReference type="NCBI Taxonomy" id="2692629"/>
    <lineage>
        <taxon>Bacteria</taxon>
        <taxon>Bacillati</taxon>
        <taxon>Bacillota</taxon>
        <taxon>Erysipelotrichia</taxon>
        <taxon>Erysipelotrichales</taxon>
        <taxon>Erysipelotrichaceae</taxon>
        <taxon>Copranaerobaculum</taxon>
    </lineage>
</organism>
<name>A0A6N8U6P4_9FIRM</name>
<feature type="domain" description="HTH araC/xylS-type" evidence="4">
    <location>
        <begin position="159"/>
        <end position="257"/>
    </location>
</feature>
<dbReference type="PROSITE" id="PS00041">
    <property type="entry name" value="HTH_ARAC_FAMILY_1"/>
    <property type="match status" value="1"/>
</dbReference>
<evidence type="ECO:0000256" key="1">
    <source>
        <dbReference type="ARBA" id="ARBA00023015"/>
    </source>
</evidence>
<dbReference type="PROSITE" id="PS01124">
    <property type="entry name" value="HTH_ARAC_FAMILY_2"/>
    <property type="match status" value="1"/>
</dbReference>
<dbReference type="Proteomes" id="UP000434036">
    <property type="component" value="Unassembled WGS sequence"/>
</dbReference>
<gene>
    <name evidence="5" type="ORF">GSF08_04500</name>
</gene>
<dbReference type="SMART" id="SM00342">
    <property type="entry name" value="HTH_ARAC"/>
    <property type="match status" value="1"/>
</dbReference>
<keyword evidence="3" id="KW-0804">Transcription</keyword>
<dbReference type="GO" id="GO:0043565">
    <property type="term" value="F:sequence-specific DNA binding"/>
    <property type="evidence" value="ECO:0007669"/>
    <property type="project" value="InterPro"/>
</dbReference>
<keyword evidence="2" id="KW-0238">DNA-binding</keyword>
<dbReference type="Pfam" id="PF12833">
    <property type="entry name" value="HTH_18"/>
    <property type="match status" value="1"/>
</dbReference>
<sequence length="268" mass="30804">MELNWLLHQDANAYQKKHLYLKPHPLLGKTIAHYTYMQNQLFADESTLTLVPDASGCIVIQVTDAGISCRFWGSTSTVIQVMSDAAHTYFHFFIEFLPAGAFAFLHHSQSAYHNQILSLDTVFPSFSDHISMLYETSDTLIQFTKGIDALFLKRLEMPDSSISFIHQQLHQGASIASITARIGYSQRHLQRLFQSQTGCSMKQYQRIARINQAVHLLQTTPCALTEIAQLCGYYDEAHFLHDFQKVMKLTPRTYQKQMSVFYNELYKF</sequence>
<dbReference type="PANTHER" id="PTHR46796">
    <property type="entry name" value="HTH-TYPE TRANSCRIPTIONAL ACTIVATOR RHAS-RELATED"/>
    <property type="match status" value="1"/>
</dbReference>
<evidence type="ECO:0000313" key="5">
    <source>
        <dbReference type="EMBL" id="MXQ73195.1"/>
    </source>
</evidence>
<protein>
    <submittedName>
        <fullName evidence="5">Helix-turn-helix domain-containing protein</fullName>
    </submittedName>
</protein>
<reference evidence="5 6" key="1">
    <citation type="submission" date="2019-12" db="EMBL/GenBank/DDBJ databases">
        <authorList>
            <person name="Yang R."/>
        </authorList>
    </citation>
    <scope>NUCLEOTIDE SEQUENCE [LARGE SCALE GENOMIC DNA]</scope>
    <source>
        <strain evidence="5 6">DONG20-135</strain>
    </source>
</reference>
<dbReference type="InterPro" id="IPR018060">
    <property type="entry name" value="HTH_AraC"/>
</dbReference>
<dbReference type="SUPFAM" id="SSF46689">
    <property type="entry name" value="Homeodomain-like"/>
    <property type="match status" value="2"/>
</dbReference>
<evidence type="ECO:0000259" key="4">
    <source>
        <dbReference type="PROSITE" id="PS01124"/>
    </source>
</evidence>
<evidence type="ECO:0000256" key="3">
    <source>
        <dbReference type="ARBA" id="ARBA00023163"/>
    </source>
</evidence>
<dbReference type="PANTHER" id="PTHR46796:SF13">
    <property type="entry name" value="HTH-TYPE TRANSCRIPTIONAL ACTIVATOR RHAS"/>
    <property type="match status" value="1"/>
</dbReference>
<dbReference type="InterPro" id="IPR050204">
    <property type="entry name" value="AraC_XylS_family_regulators"/>
</dbReference>
<comment type="caution">
    <text evidence="5">The sequence shown here is derived from an EMBL/GenBank/DDBJ whole genome shotgun (WGS) entry which is preliminary data.</text>
</comment>
<dbReference type="InterPro" id="IPR018062">
    <property type="entry name" value="HTH_AraC-typ_CS"/>
</dbReference>
<dbReference type="AlphaFoldDB" id="A0A6N8U6P4"/>
<keyword evidence="6" id="KW-1185">Reference proteome</keyword>
<dbReference type="RefSeq" id="WP_160624613.1">
    <property type="nucleotide sequence ID" value="NZ_WUUQ01000001.1"/>
</dbReference>
<dbReference type="Gene3D" id="1.10.10.60">
    <property type="entry name" value="Homeodomain-like"/>
    <property type="match status" value="1"/>
</dbReference>
<keyword evidence="1" id="KW-0805">Transcription regulation</keyword>
<reference evidence="5 6" key="2">
    <citation type="submission" date="2020-01" db="EMBL/GenBank/DDBJ databases">
        <title>Clostridiaceae sp. nov. isolated from the gut of human by culturomics.</title>
        <authorList>
            <person name="Chang Y."/>
        </authorList>
    </citation>
    <scope>NUCLEOTIDE SEQUENCE [LARGE SCALE GENOMIC DNA]</scope>
    <source>
        <strain evidence="5 6">DONG20-135</strain>
    </source>
</reference>